<dbReference type="GeneID" id="37271054"/>
<gene>
    <name evidence="2" type="ORF">FA09DRAFT_332571</name>
</gene>
<reference evidence="2 3" key="1">
    <citation type="journal article" date="2018" name="Mol. Biol. Evol.">
        <title>Broad Genomic Sampling Reveals a Smut Pathogenic Ancestry of the Fungal Clade Ustilaginomycotina.</title>
        <authorList>
            <person name="Kijpornyongpan T."/>
            <person name="Mondo S.J."/>
            <person name="Barry K."/>
            <person name="Sandor L."/>
            <person name="Lee J."/>
            <person name="Lipzen A."/>
            <person name="Pangilinan J."/>
            <person name="LaButti K."/>
            <person name="Hainaut M."/>
            <person name="Henrissat B."/>
            <person name="Grigoriev I.V."/>
            <person name="Spatafora J.W."/>
            <person name="Aime M.C."/>
        </authorList>
    </citation>
    <scope>NUCLEOTIDE SEQUENCE [LARGE SCALE GENOMIC DNA]</scope>
    <source>
        <strain evidence="2 3">MCA 4186</strain>
    </source>
</reference>
<accession>A0A316Z0S9</accession>
<dbReference type="EMBL" id="KZ819308">
    <property type="protein sequence ID" value="PWN94916.1"/>
    <property type="molecule type" value="Genomic_DNA"/>
</dbReference>
<evidence type="ECO:0000313" key="3">
    <source>
        <dbReference type="Proteomes" id="UP000245946"/>
    </source>
</evidence>
<sequence length="151" mass="16604">MAVMVPRLAKQTMMRQRRADSGSQWRCTSYLMPLPPATSSRPGVQARGDARTAGMTLLPARRARMRKSALEPPAHASPRAPACRPHVPLRSWGRPQRRAVGLCALGCGDLRWSRGATVPLDATHAPDARARLASNSQRATERRRVGLKRLP</sequence>
<dbReference type="RefSeq" id="XP_025595195.1">
    <property type="nucleotide sequence ID" value="XM_025743510.1"/>
</dbReference>
<dbReference type="Proteomes" id="UP000245946">
    <property type="component" value="Unassembled WGS sequence"/>
</dbReference>
<feature type="region of interest" description="Disordered" evidence="1">
    <location>
        <begin position="65"/>
        <end position="90"/>
    </location>
</feature>
<feature type="region of interest" description="Disordered" evidence="1">
    <location>
        <begin position="131"/>
        <end position="151"/>
    </location>
</feature>
<evidence type="ECO:0000256" key="1">
    <source>
        <dbReference type="SAM" id="MobiDB-lite"/>
    </source>
</evidence>
<protein>
    <submittedName>
        <fullName evidence="2">Uncharacterized protein</fullName>
    </submittedName>
</protein>
<name>A0A316Z0S9_9BASI</name>
<proteinExistence type="predicted"/>
<evidence type="ECO:0000313" key="2">
    <source>
        <dbReference type="EMBL" id="PWN94916.1"/>
    </source>
</evidence>
<dbReference type="AlphaFoldDB" id="A0A316Z0S9"/>
<organism evidence="2 3">
    <name type="scientific">Tilletiopsis washingtonensis</name>
    <dbReference type="NCBI Taxonomy" id="58919"/>
    <lineage>
        <taxon>Eukaryota</taxon>
        <taxon>Fungi</taxon>
        <taxon>Dikarya</taxon>
        <taxon>Basidiomycota</taxon>
        <taxon>Ustilaginomycotina</taxon>
        <taxon>Exobasidiomycetes</taxon>
        <taxon>Entylomatales</taxon>
        <taxon>Entylomatales incertae sedis</taxon>
        <taxon>Tilletiopsis</taxon>
    </lineage>
</organism>
<keyword evidence="3" id="KW-1185">Reference proteome</keyword>